<dbReference type="RefSeq" id="WP_061271554.1">
    <property type="nucleotide sequence ID" value="NZ_CBCRXN010000002.1"/>
</dbReference>
<dbReference type="PANTHER" id="PTHR39962:SF1">
    <property type="entry name" value="LPXI FAMILY PROTEIN"/>
    <property type="match status" value="1"/>
</dbReference>
<dbReference type="OrthoDB" id="9789836at2"/>
<organism evidence="3 4">
    <name type="scientific">Komagataeibacter xylinus</name>
    <name type="common">Gluconacetobacter xylinus</name>
    <dbReference type="NCBI Taxonomy" id="28448"/>
    <lineage>
        <taxon>Bacteria</taxon>
        <taxon>Pseudomonadati</taxon>
        <taxon>Pseudomonadota</taxon>
        <taxon>Alphaproteobacteria</taxon>
        <taxon>Acetobacterales</taxon>
        <taxon>Acetobacteraceae</taxon>
        <taxon>Komagataeibacter</taxon>
    </lineage>
</organism>
<dbReference type="InterPro" id="IPR053174">
    <property type="entry name" value="LpxI"/>
</dbReference>
<dbReference type="InterPro" id="IPR043167">
    <property type="entry name" value="LpxI_C_sf"/>
</dbReference>
<dbReference type="Pfam" id="PF17930">
    <property type="entry name" value="LpxI_N"/>
    <property type="match status" value="1"/>
</dbReference>
<reference evidence="3 4" key="1">
    <citation type="submission" date="2017-07" db="EMBL/GenBank/DDBJ databases">
        <title>A draft genome sequence of Komagataeibacter xylinus LMG 1515.</title>
        <authorList>
            <person name="Skraban J."/>
            <person name="Cleenwerck I."/>
            <person name="Vandamme P."/>
            <person name="Trcek J."/>
        </authorList>
    </citation>
    <scope>NUCLEOTIDE SEQUENCE [LARGE SCALE GENOMIC DNA]</scope>
    <source>
        <strain evidence="3 4">LMG 1515</strain>
    </source>
</reference>
<proteinExistence type="predicted"/>
<evidence type="ECO:0000259" key="2">
    <source>
        <dbReference type="Pfam" id="PF17930"/>
    </source>
</evidence>
<dbReference type="EMBL" id="NKUC01000002">
    <property type="protein sequence ID" value="PYD58474.1"/>
    <property type="molecule type" value="Genomic_DNA"/>
</dbReference>
<dbReference type="InterPro" id="IPR041255">
    <property type="entry name" value="LpxI_N"/>
</dbReference>
<protein>
    <submittedName>
        <fullName evidence="3">UDP-2,3-diacylglucosamine pyrophosphatase</fullName>
    </submittedName>
</protein>
<sequence>MAPEHEAGRLAGQCVGILAGGGPLPGQVARAVTQAGGQVFIVGFQGFAEPDVIGPWPHRMIRLAAAGEILSTLHEHGCRDLVMIGPVRRPSLVNLRPDATGARILARIGKALFAGDDGLLGAIVRVLGEEGFTIRGAHEYLAGSVARRGAMGRHAPDEAALADMELGCRVVRQLGALDIGQGCVVQGGLVLAVEALEGTDRMLERVGALRQPDRPGGVLVKMAKPGQERRADLPTIGPRTVAGAAAAGLRGIAIEAGATLMTDPAACIAMADEAGLFLTGFAGGDAKTT</sequence>
<comment type="caution">
    <text evidence="3">The sequence shown here is derived from an EMBL/GenBank/DDBJ whole genome shotgun (WGS) entry which is preliminary data.</text>
</comment>
<dbReference type="Gene3D" id="3.40.140.80">
    <property type="match status" value="1"/>
</dbReference>
<evidence type="ECO:0000259" key="1">
    <source>
        <dbReference type="Pfam" id="PF06230"/>
    </source>
</evidence>
<keyword evidence="4" id="KW-1185">Reference proteome</keyword>
<dbReference type="STRING" id="1220579.GCA_001571345_00229"/>
<dbReference type="Gene3D" id="3.40.50.20">
    <property type="match status" value="1"/>
</dbReference>
<gene>
    <name evidence="3" type="ORF">CFR75_01820</name>
</gene>
<dbReference type="Pfam" id="PF06230">
    <property type="entry name" value="LpxI_C"/>
    <property type="match status" value="1"/>
</dbReference>
<evidence type="ECO:0000313" key="4">
    <source>
        <dbReference type="Proteomes" id="UP000248257"/>
    </source>
</evidence>
<name>A0A318Q696_KOMXY</name>
<dbReference type="Proteomes" id="UP000248257">
    <property type="component" value="Unassembled WGS sequence"/>
</dbReference>
<dbReference type="InterPro" id="IPR010415">
    <property type="entry name" value="LpxI_C"/>
</dbReference>
<dbReference type="AlphaFoldDB" id="A0A318Q696"/>
<evidence type="ECO:0000313" key="3">
    <source>
        <dbReference type="EMBL" id="PYD58474.1"/>
    </source>
</evidence>
<dbReference type="PANTHER" id="PTHR39962">
    <property type="entry name" value="BLL4848 PROTEIN"/>
    <property type="match status" value="1"/>
</dbReference>
<accession>A0A318Q696</accession>
<feature type="domain" description="LpxI C-terminal" evidence="1">
    <location>
        <begin position="148"/>
        <end position="278"/>
    </location>
</feature>
<feature type="domain" description="LpxI N-terminal" evidence="2">
    <location>
        <begin position="15"/>
        <end position="142"/>
    </location>
</feature>